<keyword evidence="3" id="KW-1185">Reference proteome</keyword>
<dbReference type="InterPro" id="IPR011992">
    <property type="entry name" value="EF-hand-dom_pair"/>
</dbReference>
<dbReference type="InterPro" id="IPR002048">
    <property type="entry name" value="EF_hand_dom"/>
</dbReference>
<dbReference type="AlphaFoldDB" id="A0AA40C202"/>
<proteinExistence type="predicted"/>
<organism evidence="2 3">
    <name type="scientific">Bombardia bombarda</name>
    <dbReference type="NCBI Taxonomy" id="252184"/>
    <lineage>
        <taxon>Eukaryota</taxon>
        <taxon>Fungi</taxon>
        <taxon>Dikarya</taxon>
        <taxon>Ascomycota</taxon>
        <taxon>Pezizomycotina</taxon>
        <taxon>Sordariomycetes</taxon>
        <taxon>Sordariomycetidae</taxon>
        <taxon>Sordariales</taxon>
        <taxon>Lasiosphaeriaceae</taxon>
        <taxon>Bombardia</taxon>
    </lineage>
</organism>
<reference evidence="2" key="1">
    <citation type="submission" date="2023-06" db="EMBL/GenBank/DDBJ databases">
        <title>Genome-scale phylogeny and comparative genomics of the fungal order Sordariales.</title>
        <authorList>
            <consortium name="Lawrence Berkeley National Laboratory"/>
            <person name="Hensen N."/>
            <person name="Bonometti L."/>
            <person name="Westerberg I."/>
            <person name="Brannstrom I.O."/>
            <person name="Guillou S."/>
            <person name="Cros-Aarteil S."/>
            <person name="Calhoun S."/>
            <person name="Haridas S."/>
            <person name="Kuo A."/>
            <person name="Mondo S."/>
            <person name="Pangilinan J."/>
            <person name="Riley R."/>
            <person name="LaButti K."/>
            <person name="Andreopoulos B."/>
            <person name="Lipzen A."/>
            <person name="Chen C."/>
            <person name="Yanf M."/>
            <person name="Daum C."/>
            <person name="Ng V."/>
            <person name="Clum A."/>
            <person name="Steindorff A."/>
            <person name="Ohm R."/>
            <person name="Martin F."/>
            <person name="Silar P."/>
            <person name="Natvig D."/>
            <person name="Lalanne C."/>
            <person name="Gautier V."/>
            <person name="Ament-velasquez S.L."/>
            <person name="Kruys A."/>
            <person name="Hutchinson M.I."/>
            <person name="Powell A.J."/>
            <person name="Barry K."/>
            <person name="Miller A.N."/>
            <person name="Grigoriev I.V."/>
            <person name="Debuchy R."/>
            <person name="Gladieux P."/>
            <person name="Thoren M.H."/>
            <person name="Johannesson H."/>
        </authorList>
    </citation>
    <scope>NUCLEOTIDE SEQUENCE</scope>
    <source>
        <strain evidence="2">SMH3391-2</strain>
    </source>
</reference>
<dbReference type="Gene3D" id="1.10.238.10">
    <property type="entry name" value="EF-hand"/>
    <property type="match status" value="1"/>
</dbReference>
<dbReference type="EMBL" id="JAULSR010000004">
    <property type="protein sequence ID" value="KAK0622072.1"/>
    <property type="molecule type" value="Genomic_DNA"/>
</dbReference>
<dbReference type="Proteomes" id="UP001174934">
    <property type="component" value="Unassembled WGS sequence"/>
</dbReference>
<protein>
    <recommendedName>
        <fullName evidence="1">EF-hand domain-containing protein</fullName>
    </recommendedName>
</protein>
<sequence>MAFGESDIKTAFKGGDDDGDDTLSVSEAVSALEKLGGSVGSSTVESACRSCGVDTSREMDFDEFVKVVRHLESGGDL</sequence>
<dbReference type="SUPFAM" id="SSF47473">
    <property type="entry name" value="EF-hand"/>
    <property type="match status" value="1"/>
</dbReference>
<evidence type="ECO:0000313" key="2">
    <source>
        <dbReference type="EMBL" id="KAK0622072.1"/>
    </source>
</evidence>
<name>A0AA40C202_9PEZI</name>
<evidence type="ECO:0000313" key="3">
    <source>
        <dbReference type="Proteomes" id="UP001174934"/>
    </source>
</evidence>
<comment type="caution">
    <text evidence="2">The sequence shown here is derived from an EMBL/GenBank/DDBJ whole genome shotgun (WGS) entry which is preliminary data.</text>
</comment>
<dbReference type="PROSITE" id="PS50222">
    <property type="entry name" value="EF_HAND_2"/>
    <property type="match status" value="1"/>
</dbReference>
<gene>
    <name evidence="2" type="ORF">B0T17DRAFT_310062</name>
</gene>
<accession>A0AA40C202</accession>
<feature type="domain" description="EF-hand" evidence="1">
    <location>
        <begin position="3"/>
        <end position="38"/>
    </location>
</feature>
<evidence type="ECO:0000259" key="1">
    <source>
        <dbReference type="PROSITE" id="PS50222"/>
    </source>
</evidence>
<dbReference type="GO" id="GO:0005509">
    <property type="term" value="F:calcium ion binding"/>
    <property type="evidence" value="ECO:0007669"/>
    <property type="project" value="InterPro"/>
</dbReference>